<dbReference type="PROSITE" id="PS01066">
    <property type="entry name" value="UPP_SYNTHASE"/>
    <property type="match status" value="1"/>
</dbReference>
<dbReference type="PANTHER" id="PTHR10291:SF0">
    <property type="entry name" value="DEHYDRODOLICHYL DIPHOSPHATE SYNTHASE 2"/>
    <property type="match status" value="1"/>
</dbReference>
<evidence type="ECO:0000256" key="2">
    <source>
        <dbReference type="ARBA" id="ARBA00022679"/>
    </source>
</evidence>
<dbReference type="NCBIfam" id="TIGR00055">
    <property type="entry name" value="uppS"/>
    <property type="match status" value="1"/>
</dbReference>
<dbReference type="Gene3D" id="3.40.1180.10">
    <property type="entry name" value="Decaprenyl diphosphate synthase-like"/>
    <property type="match status" value="1"/>
</dbReference>
<evidence type="ECO:0000256" key="1">
    <source>
        <dbReference type="ARBA" id="ARBA00001946"/>
    </source>
</evidence>
<dbReference type="EMBL" id="UOEE01000167">
    <property type="protein sequence ID" value="VAV93516.1"/>
    <property type="molecule type" value="Genomic_DNA"/>
</dbReference>
<comment type="cofactor">
    <cofactor evidence="1">
        <name>Mg(2+)</name>
        <dbReference type="ChEBI" id="CHEBI:18420"/>
    </cofactor>
</comment>
<dbReference type="InterPro" id="IPR018520">
    <property type="entry name" value="UPP_synth-like_CS"/>
</dbReference>
<dbReference type="NCBIfam" id="NF011405">
    <property type="entry name" value="PRK14830.1"/>
    <property type="match status" value="1"/>
</dbReference>
<evidence type="ECO:0000313" key="3">
    <source>
        <dbReference type="EMBL" id="VAV93516.1"/>
    </source>
</evidence>
<dbReference type="AlphaFoldDB" id="A0A3B0RY95"/>
<dbReference type="GO" id="GO:0008834">
    <property type="term" value="F:ditrans,polycis-undecaprenyl-diphosphate synthase [(2E,6E)-farnesyl-diphosphate specific] activity"/>
    <property type="evidence" value="ECO:0007669"/>
    <property type="project" value="UniProtKB-EC"/>
</dbReference>
<dbReference type="PANTHER" id="PTHR10291">
    <property type="entry name" value="DEHYDRODOLICHYL DIPHOSPHATE SYNTHASE FAMILY MEMBER"/>
    <property type="match status" value="1"/>
</dbReference>
<dbReference type="GO" id="GO:0016094">
    <property type="term" value="P:polyprenol biosynthetic process"/>
    <property type="evidence" value="ECO:0007669"/>
    <property type="project" value="TreeGrafter"/>
</dbReference>
<dbReference type="HAMAP" id="MF_01139">
    <property type="entry name" value="ISPT"/>
    <property type="match status" value="1"/>
</dbReference>
<dbReference type="EC" id="2.5.1.31" evidence="3"/>
<accession>A0A3B0RY95</accession>
<keyword evidence="2 3" id="KW-0808">Transferase</keyword>
<protein>
    <submittedName>
        <fullName evidence="3">Undecaprenyl diphosphate synthase</fullName>
        <ecNumber evidence="3">2.5.1.31</ecNumber>
    </submittedName>
</protein>
<dbReference type="CDD" id="cd00475">
    <property type="entry name" value="Cis_IPPS"/>
    <property type="match status" value="1"/>
</dbReference>
<name>A0A3B0RY95_9ZZZZ</name>
<dbReference type="SUPFAM" id="SSF64005">
    <property type="entry name" value="Undecaprenyl diphosphate synthase"/>
    <property type="match status" value="1"/>
</dbReference>
<gene>
    <name evidence="3" type="ORF">MNBD_ALPHA06-2261</name>
</gene>
<organism evidence="3">
    <name type="scientific">hydrothermal vent metagenome</name>
    <dbReference type="NCBI Taxonomy" id="652676"/>
    <lineage>
        <taxon>unclassified sequences</taxon>
        <taxon>metagenomes</taxon>
        <taxon>ecological metagenomes</taxon>
    </lineage>
</organism>
<dbReference type="Pfam" id="PF01255">
    <property type="entry name" value="Prenyltransf"/>
    <property type="match status" value="1"/>
</dbReference>
<dbReference type="InterPro" id="IPR001441">
    <property type="entry name" value="UPP_synth-like"/>
</dbReference>
<sequence length="244" mass="27385">MSVIASKSKIKSPAHVAIVMDGNGRWSQSRGKSRRAGHQAGVDTVRKIVKYAASCGTQYLTLYSFSTENWKRPKEEIQALFGLLKAFVKKDLAQLNKANVQITVLGSRSKLPEEIKLLIEKVEIKTAANNGLNLNIAFNYGGRDEIVRMTQKLAKDVQQDKLDIADIDENMLCQSLDTAGQPDPDMIIRTGGENRISNFLLWQSAYAEFILLDVLWPDFCTKDYDLALEIYGARRRRMGGLNDE</sequence>
<dbReference type="FunFam" id="3.40.1180.10:FF:000001">
    <property type="entry name" value="(2E,6E)-farnesyl-diphosphate-specific ditrans,polycis-undecaprenyl-diphosphate synthase"/>
    <property type="match status" value="1"/>
</dbReference>
<dbReference type="InterPro" id="IPR036424">
    <property type="entry name" value="UPP_synth-like_sf"/>
</dbReference>
<reference evidence="3" key="1">
    <citation type="submission" date="2018-06" db="EMBL/GenBank/DDBJ databases">
        <authorList>
            <person name="Zhirakovskaya E."/>
        </authorList>
    </citation>
    <scope>NUCLEOTIDE SEQUENCE</scope>
</reference>
<proteinExistence type="inferred from homology"/>